<reference evidence="5 6" key="1">
    <citation type="submission" date="2017-03" db="EMBL/GenBank/DDBJ databases">
        <title>Complete genome sequence of Blastomonas fulva degrading microcsystin LR.</title>
        <authorList>
            <person name="Lee H.-g."/>
            <person name="Jin L."/>
            <person name="oh H.-M."/>
        </authorList>
    </citation>
    <scope>NUCLEOTIDE SEQUENCE [LARGE SCALE GENOMIC DNA]</scope>
    <source>
        <strain evidence="5 6">T2</strain>
    </source>
</reference>
<evidence type="ECO:0000313" key="5">
    <source>
        <dbReference type="EMBL" id="ASR51695.1"/>
    </source>
</evidence>
<proteinExistence type="inferred from homology"/>
<protein>
    <submittedName>
        <fullName evidence="5">Molybdate ABC transporter substrate-binding protein</fullName>
    </submittedName>
</protein>
<dbReference type="EMBL" id="CP020083">
    <property type="protein sequence ID" value="ASR51695.1"/>
    <property type="molecule type" value="Genomic_DNA"/>
</dbReference>
<dbReference type="PANTHER" id="PTHR30632">
    <property type="entry name" value="MOLYBDATE-BINDING PERIPLASMIC PROTEIN"/>
    <property type="match status" value="1"/>
</dbReference>
<dbReference type="GeneID" id="303485834"/>
<organism evidence="5 6">
    <name type="scientific">Blastomonas fulva</name>
    <dbReference type="NCBI Taxonomy" id="1550728"/>
    <lineage>
        <taxon>Bacteria</taxon>
        <taxon>Pseudomonadati</taxon>
        <taxon>Pseudomonadota</taxon>
        <taxon>Alphaproteobacteria</taxon>
        <taxon>Sphingomonadales</taxon>
        <taxon>Sphingomonadaceae</taxon>
        <taxon>Blastomonas</taxon>
    </lineage>
</organism>
<dbReference type="RefSeq" id="WP_245991586.1">
    <property type="nucleotide sequence ID" value="NZ_CP020083.1"/>
</dbReference>
<comment type="similarity">
    <text evidence="1">Belongs to the bacterial solute-binding protein ModA family.</text>
</comment>
<dbReference type="InterPro" id="IPR044084">
    <property type="entry name" value="AvModA-like_subst-bd"/>
</dbReference>
<evidence type="ECO:0000256" key="1">
    <source>
        <dbReference type="ARBA" id="ARBA00009175"/>
    </source>
</evidence>
<dbReference type="Gene3D" id="3.40.190.10">
    <property type="entry name" value="Periplasmic binding protein-like II"/>
    <property type="match status" value="2"/>
</dbReference>
<dbReference type="PANTHER" id="PTHR30632:SF14">
    <property type="entry name" value="TUNGSTATE_MOLYBDATE_CHROMATE-BINDING PROTEIN MODA"/>
    <property type="match status" value="1"/>
</dbReference>
<sequence>MRVLIGRMWMMVLAGVALSCAALTACDRPAPPPRIAAAADLRLALTEIAAAFERDTGRKVDLLFGSSGNFYRQLQQGAPFAMFLSADEEYVLDLAKAGRTTDQGRLYAVGRLALVAPKASPLKVDEGLEGLRKALARGDIRRFAIANPDHAPYGRRAREALEQAGLWQPLEPHLVLGENVSQALQFAIDGGAQGGIIAWSLVQDPALGARADFALIPAELHAPLRQRMVLMRSADETARRFYAYIDQPPARAILDRHGFALPSAAN</sequence>
<keyword evidence="6" id="KW-1185">Reference proteome</keyword>
<gene>
    <name evidence="5" type="ORF">B5J99_09665</name>
</gene>
<dbReference type="InterPro" id="IPR050682">
    <property type="entry name" value="ModA/WtpA"/>
</dbReference>
<name>A0ABM6M6R8_9SPHN</name>
<evidence type="ECO:0000256" key="4">
    <source>
        <dbReference type="SAM" id="SignalP"/>
    </source>
</evidence>
<dbReference type="InterPro" id="IPR005950">
    <property type="entry name" value="ModA"/>
</dbReference>
<dbReference type="SUPFAM" id="SSF53850">
    <property type="entry name" value="Periplasmic binding protein-like II"/>
    <property type="match status" value="1"/>
</dbReference>
<keyword evidence="2" id="KW-0479">Metal-binding</keyword>
<evidence type="ECO:0000256" key="2">
    <source>
        <dbReference type="ARBA" id="ARBA00022723"/>
    </source>
</evidence>
<dbReference type="Pfam" id="PF13531">
    <property type="entry name" value="SBP_bac_11"/>
    <property type="match status" value="1"/>
</dbReference>
<dbReference type="PIRSF" id="PIRSF004846">
    <property type="entry name" value="ModA"/>
    <property type="match status" value="1"/>
</dbReference>
<keyword evidence="3 4" id="KW-0732">Signal</keyword>
<dbReference type="NCBIfam" id="TIGR01256">
    <property type="entry name" value="modA"/>
    <property type="match status" value="1"/>
</dbReference>
<dbReference type="Proteomes" id="UP000258016">
    <property type="component" value="Chromosome"/>
</dbReference>
<feature type="signal peptide" evidence="4">
    <location>
        <begin position="1"/>
        <end position="24"/>
    </location>
</feature>
<feature type="chain" id="PRO_5046530941" evidence="4">
    <location>
        <begin position="25"/>
        <end position="266"/>
    </location>
</feature>
<accession>A0ABM6M6R8</accession>
<evidence type="ECO:0000313" key="6">
    <source>
        <dbReference type="Proteomes" id="UP000258016"/>
    </source>
</evidence>
<dbReference type="PROSITE" id="PS51257">
    <property type="entry name" value="PROKAR_LIPOPROTEIN"/>
    <property type="match status" value="1"/>
</dbReference>
<dbReference type="CDD" id="cd13539">
    <property type="entry name" value="PBP2_AvModA"/>
    <property type="match status" value="1"/>
</dbReference>
<evidence type="ECO:0000256" key="3">
    <source>
        <dbReference type="ARBA" id="ARBA00022729"/>
    </source>
</evidence>